<keyword evidence="5" id="KW-1185">Reference proteome</keyword>
<keyword evidence="1" id="KW-0597">Phosphoprotein</keyword>
<evidence type="ECO:0000256" key="1">
    <source>
        <dbReference type="PROSITE-ProRule" id="PRU00169"/>
    </source>
</evidence>
<sequence>MANIIVLEDDLYTIEFISKLITENWPNFNIFKAKSIESYKKILEKNIIHIALLDIQLGKDSYNGLDVGKYTDKYYPKIKIIFLTGYDQYALTSFAIHPYDYILKPINITRFKNTINRLLTSLEEEKCIKEKLIIKNKNEIYFICPSNIIYIEKAGKDTIIHEEKESYLAKESLSYFEDTLGGSFIRVHKSYLVNKNKILRIKEIGDRVYEIEFYNSSKVAYMSRMGFSQLKRYFPF</sequence>
<evidence type="ECO:0000313" key="4">
    <source>
        <dbReference type="EMBL" id="MBU5438671.1"/>
    </source>
</evidence>
<dbReference type="PANTHER" id="PTHR37299:SF1">
    <property type="entry name" value="STAGE 0 SPORULATION PROTEIN A HOMOLOG"/>
    <property type="match status" value="1"/>
</dbReference>
<name>A0ABS6E744_9FIRM</name>
<dbReference type="SMART" id="SM00850">
    <property type="entry name" value="LytTR"/>
    <property type="match status" value="1"/>
</dbReference>
<feature type="domain" description="HTH LytTR-type" evidence="3">
    <location>
        <begin position="132"/>
        <end position="202"/>
    </location>
</feature>
<feature type="modified residue" description="4-aspartylphosphate" evidence="1">
    <location>
        <position position="54"/>
    </location>
</feature>
<dbReference type="EMBL" id="JAHLPM010000009">
    <property type="protein sequence ID" value="MBU5438671.1"/>
    <property type="molecule type" value="Genomic_DNA"/>
</dbReference>
<dbReference type="GO" id="GO:0003677">
    <property type="term" value="F:DNA binding"/>
    <property type="evidence" value="ECO:0007669"/>
    <property type="project" value="UniProtKB-KW"/>
</dbReference>
<dbReference type="InterPro" id="IPR001789">
    <property type="entry name" value="Sig_transdc_resp-reg_receiver"/>
</dbReference>
<evidence type="ECO:0000313" key="5">
    <source>
        <dbReference type="Proteomes" id="UP000749471"/>
    </source>
</evidence>
<comment type="caution">
    <text evidence="4">The sequence shown here is derived from an EMBL/GenBank/DDBJ whole genome shotgun (WGS) entry which is preliminary data.</text>
</comment>
<dbReference type="InterPro" id="IPR007492">
    <property type="entry name" value="LytTR_DNA-bd_dom"/>
</dbReference>
<dbReference type="Pfam" id="PF04397">
    <property type="entry name" value="LytTR"/>
    <property type="match status" value="1"/>
</dbReference>
<dbReference type="SMART" id="SM00448">
    <property type="entry name" value="REC"/>
    <property type="match status" value="1"/>
</dbReference>
<dbReference type="InterPro" id="IPR046947">
    <property type="entry name" value="LytR-like"/>
</dbReference>
<reference evidence="4 5" key="1">
    <citation type="submission" date="2021-06" db="EMBL/GenBank/DDBJ databases">
        <authorList>
            <person name="Sun Q."/>
            <person name="Li D."/>
        </authorList>
    </citation>
    <scope>NUCLEOTIDE SEQUENCE [LARGE SCALE GENOMIC DNA]</scope>
    <source>
        <strain evidence="4 5">MSJ-40</strain>
    </source>
</reference>
<feature type="domain" description="Response regulatory" evidence="2">
    <location>
        <begin position="3"/>
        <end position="119"/>
    </location>
</feature>
<evidence type="ECO:0000259" key="2">
    <source>
        <dbReference type="PROSITE" id="PS50110"/>
    </source>
</evidence>
<accession>A0ABS6E744</accession>
<protein>
    <submittedName>
        <fullName evidence="4">LytTR family DNA-binding domain-containing protein</fullName>
    </submittedName>
</protein>
<dbReference type="PROSITE" id="PS50110">
    <property type="entry name" value="RESPONSE_REGULATORY"/>
    <property type="match status" value="1"/>
</dbReference>
<gene>
    <name evidence="4" type="ORF">KQI42_11655</name>
</gene>
<keyword evidence="4" id="KW-0238">DNA-binding</keyword>
<organism evidence="4 5">
    <name type="scientific">Tissierella simiarum</name>
    <dbReference type="NCBI Taxonomy" id="2841534"/>
    <lineage>
        <taxon>Bacteria</taxon>
        <taxon>Bacillati</taxon>
        <taxon>Bacillota</taxon>
        <taxon>Tissierellia</taxon>
        <taxon>Tissierellales</taxon>
        <taxon>Tissierellaceae</taxon>
        <taxon>Tissierella</taxon>
    </lineage>
</organism>
<dbReference type="Proteomes" id="UP000749471">
    <property type="component" value="Unassembled WGS sequence"/>
</dbReference>
<evidence type="ECO:0000259" key="3">
    <source>
        <dbReference type="PROSITE" id="PS50930"/>
    </source>
</evidence>
<dbReference type="RefSeq" id="WP_216519946.1">
    <property type="nucleotide sequence ID" value="NZ_JAHLPM010000009.1"/>
</dbReference>
<proteinExistence type="predicted"/>
<dbReference type="Pfam" id="PF00072">
    <property type="entry name" value="Response_reg"/>
    <property type="match status" value="1"/>
</dbReference>
<dbReference type="PROSITE" id="PS50930">
    <property type="entry name" value="HTH_LYTTR"/>
    <property type="match status" value="1"/>
</dbReference>
<dbReference type="PANTHER" id="PTHR37299">
    <property type="entry name" value="TRANSCRIPTIONAL REGULATOR-RELATED"/>
    <property type="match status" value="1"/>
</dbReference>